<sequence>MAYPPRYIHGENYPLREGISQQPISVRISLLPNLRKHKFTTHPYFIQFTHQTTVTKIKDTDQSFPVCRFSPQNYNHLLRLTTDNYYLPDVVGQIRMIQDLKPHNPESTSKLIIGILLNSSTMVKLILWNKQASDCRFLQSKKDQKFQVAIFTSIIPRQSKGKVIYI</sequence>
<dbReference type="PANTHER" id="PTHR47165:SF4">
    <property type="entry name" value="OS03G0429900 PROTEIN"/>
    <property type="match status" value="1"/>
</dbReference>
<dbReference type="EMBL" id="JAGKQM010000017">
    <property type="protein sequence ID" value="KAH0869927.1"/>
    <property type="molecule type" value="Genomic_DNA"/>
</dbReference>
<comment type="caution">
    <text evidence="1">The sequence shown here is derived from an EMBL/GenBank/DDBJ whole genome shotgun (WGS) entry which is preliminary data.</text>
</comment>
<evidence type="ECO:0008006" key="3">
    <source>
        <dbReference type="Google" id="ProtNLM"/>
    </source>
</evidence>
<protein>
    <recommendedName>
        <fullName evidence="3">Replication protein A OB domain-containing protein</fullName>
    </recommendedName>
</protein>
<dbReference type="Gene3D" id="2.40.50.140">
    <property type="entry name" value="Nucleic acid-binding proteins"/>
    <property type="match status" value="1"/>
</dbReference>
<dbReference type="PANTHER" id="PTHR47165">
    <property type="entry name" value="OS03G0429900 PROTEIN"/>
    <property type="match status" value="1"/>
</dbReference>
<keyword evidence="2" id="KW-1185">Reference proteome</keyword>
<organism evidence="1 2">
    <name type="scientific">Brassica napus</name>
    <name type="common">Rape</name>
    <dbReference type="NCBI Taxonomy" id="3708"/>
    <lineage>
        <taxon>Eukaryota</taxon>
        <taxon>Viridiplantae</taxon>
        <taxon>Streptophyta</taxon>
        <taxon>Embryophyta</taxon>
        <taxon>Tracheophyta</taxon>
        <taxon>Spermatophyta</taxon>
        <taxon>Magnoliopsida</taxon>
        <taxon>eudicotyledons</taxon>
        <taxon>Gunneridae</taxon>
        <taxon>Pentapetalae</taxon>
        <taxon>rosids</taxon>
        <taxon>malvids</taxon>
        <taxon>Brassicales</taxon>
        <taxon>Brassicaceae</taxon>
        <taxon>Brassiceae</taxon>
        <taxon>Brassica</taxon>
    </lineage>
</organism>
<name>A0ABQ7YNY1_BRANA</name>
<gene>
    <name evidence="1" type="ORF">HID58_076949</name>
</gene>
<proteinExistence type="predicted"/>
<evidence type="ECO:0000313" key="2">
    <source>
        <dbReference type="Proteomes" id="UP000824890"/>
    </source>
</evidence>
<accession>A0ABQ7YNY1</accession>
<evidence type="ECO:0000313" key="1">
    <source>
        <dbReference type="EMBL" id="KAH0869927.1"/>
    </source>
</evidence>
<reference evidence="1 2" key="1">
    <citation type="submission" date="2021-05" db="EMBL/GenBank/DDBJ databases">
        <title>Genome Assembly of Synthetic Allotetraploid Brassica napus Reveals Homoeologous Exchanges between Subgenomes.</title>
        <authorList>
            <person name="Davis J.T."/>
        </authorList>
    </citation>
    <scope>NUCLEOTIDE SEQUENCE [LARGE SCALE GENOMIC DNA]</scope>
    <source>
        <strain evidence="2">cv. Da-Ae</strain>
        <tissue evidence="1">Seedling</tissue>
    </source>
</reference>
<dbReference type="Proteomes" id="UP000824890">
    <property type="component" value="Unassembled WGS sequence"/>
</dbReference>
<dbReference type="InterPro" id="IPR012340">
    <property type="entry name" value="NA-bd_OB-fold"/>
</dbReference>